<keyword evidence="2" id="KW-1185">Reference proteome</keyword>
<sequence>MDGNADNPRTPSPSPKRDRVLPSVEFTFSCSPSSAGGAITPTSSVDQSSSRLRGSDRRSITPTAQSLFETLRLSEHVKPQEAEESSVDFTQQAQRVFGLSPPPKSLATTYRDLHNATPSPAGPSSRRPDQQSRASTPASPLEDVKSKLTNLNLEGSKHTAANASDNIHHELVFTDHATVDSDDNATHDDSEHGHSDEDDDEGDDDDPCRYNVRQEELPRAPIYDIQLQNVLRNIRGQLAGLAQQLGRRRDLVSDSTTMLHQLYEQALKASRFAYPATRTVGFIGDSGMGKSSLINSILYQEGLARSSGDGAACTTVVTEFRSINDEHPQNYTVEADFMDTSEIRELLEELLSSVRKYYTDAFREVQVSEEKEDIKAAALRAWETLRSLFPHQKGFDLEFLSKEGEEPVETILTTLQEWAMAGLDHRPGGRDNLRYSVVARHADECMEQLDSLMADSKDSKRPALWPFVKLIRVYLRSPVLRTGLVLADLPGFRDLNYARVRATERYLRHSCDEVFIVSSILRCTTDQSIGDIIQRCARDQPIRIVCTRSEDVDAKETARSSSTDDAARIRNMDSRIERLESSIRSTRSRRRRASGRRGQSLAAEETDLSDQKDALQLELNRFLITRRNTQVTDILLAAWGSNARVFCVSNKLYADHRFNDIKEANGYRALSGITELRRYCQSVPADAQFRATVTYFKNDVPALLGSINQWVLAGSSGITVARAELLRGVLVEAETTLQRNILSQDSEVRRAQGTLEQLFTSDIIRLIQKSRNVWCNSAVVASREWASWNHMTYAAFCRKYGSHETGNQPYRCWNEEILGSARDWLTLAWDVVLSQLEGHAEGFEKGLSRLFREVCESIAKHQDRAPESLQNLLSNIRTRQRCLEEAVRSSFHDLVYTTEKVKADTIHGHSSSYIAGVMRPVYNICQEQYGTGSDSRRKGTMNSSLSSPTLFMQFASNIAEDYHRILNQTFDQLDQRLRDEIANITRDLRASVTVDGEVSEAGQNLRHANQVKEKVEETRIVLDHAQMTARELAEGMAS</sequence>
<name>A0ACD1H4M4_9EURO</name>
<evidence type="ECO:0000313" key="2">
    <source>
        <dbReference type="Proteomes" id="UP000249661"/>
    </source>
</evidence>
<organism evidence="1 2">
    <name type="scientific">Aspergillus aculeatinus CBS 121060</name>
    <dbReference type="NCBI Taxonomy" id="1448322"/>
    <lineage>
        <taxon>Eukaryota</taxon>
        <taxon>Fungi</taxon>
        <taxon>Dikarya</taxon>
        <taxon>Ascomycota</taxon>
        <taxon>Pezizomycotina</taxon>
        <taxon>Eurotiomycetes</taxon>
        <taxon>Eurotiomycetidae</taxon>
        <taxon>Eurotiales</taxon>
        <taxon>Aspergillaceae</taxon>
        <taxon>Aspergillus</taxon>
        <taxon>Aspergillus subgen. Circumdati</taxon>
    </lineage>
</organism>
<dbReference type="EMBL" id="KZ824967">
    <property type="protein sequence ID" value="RAH68409.1"/>
    <property type="molecule type" value="Genomic_DNA"/>
</dbReference>
<reference evidence="1" key="1">
    <citation type="submission" date="2018-02" db="EMBL/GenBank/DDBJ databases">
        <title>The genomes of Aspergillus section Nigri reveals drivers in fungal speciation.</title>
        <authorList>
            <consortium name="DOE Joint Genome Institute"/>
            <person name="Vesth T.C."/>
            <person name="Nybo J."/>
            <person name="Theobald S."/>
            <person name="Brandl J."/>
            <person name="Frisvad J.C."/>
            <person name="Nielsen K.F."/>
            <person name="Lyhne E.K."/>
            <person name="Kogle M.E."/>
            <person name="Kuo A."/>
            <person name="Riley R."/>
            <person name="Clum A."/>
            <person name="Nolan M."/>
            <person name="Lipzen A."/>
            <person name="Salamov A."/>
            <person name="Henrissat B."/>
            <person name="Wiebenga A."/>
            <person name="De vries R.P."/>
            <person name="Grigoriev I.V."/>
            <person name="Mortensen U.H."/>
            <person name="Andersen M.R."/>
            <person name="Baker S.E."/>
        </authorList>
    </citation>
    <scope>NUCLEOTIDE SEQUENCE</scope>
    <source>
        <strain evidence="1">CBS 121060</strain>
    </source>
</reference>
<dbReference type="Proteomes" id="UP000249661">
    <property type="component" value="Unassembled WGS sequence"/>
</dbReference>
<gene>
    <name evidence="1" type="ORF">BO66DRAFT_440327</name>
</gene>
<proteinExistence type="predicted"/>
<evidence type="ECO:0000313" key="1">
    <source>
        <dbReference type="EMBL" id="RAH68409.1"/>
    </source>
</evidence>
<accession>A0ACD1H4M4</accession>
<protein>
    <submittedName>
        <fullName evidence="1">Uncharacterized protein</fullName>
    </submittedName>
</protein>